<dbReference type="PROSITE" id="PS00028">
    <property type="entry name" value="ZINC_FINGER_C2H2_1"/>
    <property type="match status" value="7"/>
</dbReference>
<reference evidence="9" key="1">
    <citation type="submission" date="2022-01" db="EMBL/GenBank/DDBJ databases">
        <authorList>
            <person name="King R."/>
        </authorList>
    </citation>
    <scope>NUCLEOTIDE SEQUENCE</scope>
</reference>
<dbReference type="GO" id="GO:0008270">
    <property type="term" value="F:zinc ion binding"/>
    <property type="evidence" value="ECO:0007669"/>
    <property type="project" value="UniProtKB-KW"/>
</dbReference>
<dbReference type="OrthoDB" id="6715806at2759"/>
<dbReference type="InterPro" id="IPR050527">
    <property type="entry name" value="Snail/Krueppel_Znf"/>
</dbReference>
<feature type="domain" description="C2H2-type" evidence="8">
    <location>
        <begin position="379"/>
        <end position="399"/>
    </location>
</feature>
<dbReference type="InterPro" id="IPR036236">
    <property type="entry name" value="Znf_C2H2_sf"/>
</dbReference>
<proteinExistence type="inferred from homology"/>
<evidence type="ECO:0000313" key="10">
    <source>
        <dbReference type="Proteomes" id="UP001153636"/>
    </source>
</evidence>
<feature type="region of interest" description="Disordered" evidence="7">
    <location>
        <begin position="120"/>
        <end position="142"/>
    </location>
</feature>
<organism evidence="9 10">
    <name type="scientific">Psylliodes chrysocephalus</name>
    <dbReference type="NCBI Taxonomy" id="3402493"/>
    <lineage>
        <taxon>Eukaryota</taxon>
        <taxon>Metazoa</taxon>
        <taxon>Ecdysozoa</taxon>
        <taxon>Arthropoda</taxon>
        <taxon>Hexapoda</taxon>
        <taxon>Insecta</taxon>
        <taxon>Pterygota</taxon>
        <taxon>Neoptera</taxon>
        <taxon>Endopterygota</taxon>
        <taxon>Coleoptera</taxon>
        <taxon>Polyphaga</taxon>
        <taxon>Cucujiformia</taxon>
        <taxon>Chrysomeloidea</taxon>
        <taxon>Chrysomelidae</taxon>
        <taxon>Galerucinae</taxon>
        <taxon>Alticini</taxon>
        <taxon>Psylliodes</taxon>
    </lineage>
</organism>
<dbReference type="PANTHER" id="PTHR24388">
    <property type="entry name" value="ZINC FINGER PROTEIN"/>
    <property type="match status" value="1"/>
</dbReference>
<feature type="domain" description="C2H2-type" evidence="8">
    <location>
        <begin position="302"/>
        <end position="323"/>
    </location>
</feature>
<gene>
    <name evidence="9" type="ORF">PSYICH_LOCUS12080</name>
</gene>
<feature type="domain" description="C2H2-type" evidence="8">
    <location>
        <begin position="464"/>
        <end position="485"/>
    </location>
</feature>
<name>A0A9P0GI96_9CUCU</name>
<keyword evidence="3" id="KW-0863">Zinc-finger</keyword>
<feature type="compositionally biased region" description="Acidic residues" evidence="7">
    <location>
        <begin position="167"/>
        <end position="179"/>
    </location>
</feature>
<dbReference type="GO" id="GO:0005634">
    <property type="term" value="C:nucleus"/>
    <property type="evidence" value="ECO:0007669"/>
    <property type="project" value="InterPro"/>
</dbReference>
<dbReference type="EMBL" id="OV651818">
    <property type="protein sequence ID" value="CAH1111787.1"/>
    <property type="molecule type" value="Genomic_DNA"/>
</dbReference>
<accession>A0A9P0GI96</accession>
<dbReference type="PANTHER" id="PTHR24388:SF53">
    <property type="entry name" value="CHORION TRANSCRIPTION FACTOR CF2-RELATED"/>
    <property type="match status" value="1"/>
</dbReference>
<protein>
    <recommendedName>
        <fullName evidence="8">C2H2-type domain-containing protein</fullName>
    </recommendedName>
</protein>
<dbReference type="InterPro" id="IPR012934">
    <property type="entry name" value="Znf_AD"/>
</dbReference>
<feature type="compositionally biased region" description="Polar residues" evidence="7">
    <location>
        <begin position="122"/>
        <end position="132"/>
    </location>
</feature>
<feature type="region of interest" description="Disordered" evidence="7">
    <location>
        <begin position="167"/>
        <end position="188"/>
    </location>
</feature>
<keyword evidence="2" id="KW-0677">Repeat</keyword>
<evidence type="ECO:0000256" key="7">
    <source>
        <dbReference type="SAM" id="MobiDB-lite"/>
    </source>
</evidence>
<feature type="domain" description="C2H2-type" evidence="8">
    <location>
        <begin position="275"/>
        <end position="295"/>
    </location>
</feature>
<sequence length="515" mass="59746">MERFTCRTCLAIVDVDSTFQVFQKCSSKKTIKDVLLEYVPSMEKTLSENERICIACLNTLKNFLKFIEKCFEIEDNLNKDHITVEKIGYVQNPDIGDDIQVVENIQIVLDDELKPLFDKPGTSKNKSCSSIPGGTIDHDHSYMKPKDATDIYVKSECSEVAYLEQDDQDQDDQYQDSQDDFSSQSIGQDESFEQMGVRLIPVGTVSDQMLANNFGEASTSSQENMLSPNITVLATGDEFESDFLEVKDESNESLADCEGITFYQTLSNESNIYVCELCGDGFLSQQLLQQHFTVHGKLRIMCDKCPKIFKNDSALKAHFKLKHLECERFKCDICAQLFARADYLRNHLKRHEDEKKNNVKCRVPGKFLRFKNTDDPLPCKICGKYYNGIQKLKVHLQTHLVVKRFACEYCDLTYKRWPSLKRHERTHLESDQFFYRCNVCWKRFAQKEELEVHMNQHGNPRYRCQVCDEQFHRKYLFDNHYLLSHATPEDIENSKKEVIYDTLLELSSQSVLVSE</sequence>
<keyword evidence="4" id="KW-0862">Zinc</keyword>
<comment type="similarity">
    <text evidence="6">Belongs to the snail C2H2-type zinc-finger protein family.</text>
</comment>
<dbReference type="Proteomes" id="UP001153636">
    <property type="component" value="Chromosome 6"/>
</dbReference>
<dbReference type="Gene3D" id="3.30.160.60">
    <property type="entry name" value="Classic Zinc Finger"/>
    <property type="match status" value="4"/>
</dbReference>
<dbReference type="AlphaFoldDB" id="A0A9P0GI96"/>
<feature type="domain" description="C2H2-type" evidence="8">
    <location>
        <begin position="407"/>
        <end position="427"/>
    </location>
</feature>
<evidence type="ECO:0000256" key="1">
    <source>
        <dbReference type="ARBA" id="ARBA00022723"/>
    </source>
</evidence>
<dbReference type="Pfam" id="PF00096">
    <property type="entry name" value="zf-C2H2"/>
    <property type="match status" value="4"/>
</dbReference>
<evidence type="ECO:0000313" key="9">
    <source>
        <dbReference type="EMBL" id="CAH1111787.1"/>
    </source>
</evidence>
<dbReference type="GO" id="GO:0000981">
    <property type="term" value="F:DNA-binding transcription factor activity, RNA polymerase II-specific"/>
    <property type="evidence" value="ECO:0007669"/>
    <property type="project" value="TreeGrafter"/>
</dbReference>
<evidence type="ECO:0000256" key="5">
    <source>
        <dbReference type="ARBA" id="ARBA00023242"/>
    </source>
</evidence>
<evidence type="ECO:0000256" key="6">
    <source>
        <dbReference type="ARBA" id="ARBA00037948"/>
    </source>
</evidence>
<keyword evidence="10" id="KW-1185">Reference proteome</keyword>
<feature type="domain" description="C2H2-type" evidence="8">
    <location>
        <begin position="437"/>
        <end position="457"/>
    </location>
</feature>
<evidence type="ECO:0000256" key="2">
    <source>
        <dbReference type="ARBA" id="ARBA00022737"/>
    </source>
</evidence>
<evidence type="ECO:0000256" key="4">
    <source>
        <dbReference type="ARBA" id="ARBA00022833"/>
    </source>
</evidence>
<keyword evidence="5" id="KW-0539">Nucleus</keyword>
<keyword evidence="1" id="KW-0479">Metal-binding</keyword>
<dbReference type="GO" id="GO:0000978">
    <property type="term" value="F:RNA polymerase II cis-regulatory region sequence-specific DNA binding"/>
    <property type="evidence" value="ECO:0007669"/>
    <property type="project" value="TreeGrafter"/>
</dbReference>
<dbReference type="SUPFAM" id="SSF57667">
    <property type="entry name" value="beta-beta-alpha zinc fingers"/>
    <property type="match status" value="4"/>
</dbReference>
<dbReference type="SMART" id="SM00868">
    <property type="entry name" value="zf-AD"/>
    <property type="match status" value="1"/>
</dbReference>
<evidence type="ECO:0000256" key="3">
    <source>
        <dbReference type="ARBA" id="ARBA00022771"/>
    </source>
</evidence>
<dbReference type="SMART" id="SM00355">
    <property type="entry name" value="ZnF_C2H2"/>
    <property type="match status" value="7"/>
</dbReference>
<evidence type="ECO:0000259" key="8">
    <source>
        <dbReference type="PROSITE" id="PS00028"/>
    </source>
</evidence>
<feature type="domain" description="C2H2-type" evidence="8">
    <location>
        <begin position="331"/>
        <end position="351"/>
    </location>
</feature>
<dbReference type="InterPro" id="IPR013087">
    <property type="entry name" value="Znf_C2H2_type"/>
</dbReference>